<dbReference type="InterPro" id="IPR036390">
    <property type="entry name" value="WH_DNA-bd_sf"/>
</dbReference>
<gene>
    <name evidence="2" type="ORF">GCM10010411_82930</name>
</gene>
<organism evidence="2 3">
    <name type="scientific">Actinomadura fulvescens</name>
    <dbReference type="NCBI Taxonomy" id="46160"/>
    <lineage>
        <taxon>Bacteria</taxon>
        <taxon>Bacillati</taxon>
        <taxon>Actinomycetota</taxon>
        <taxon>Actinomycetes</taxon>
        <taxon>Streptosporangiales</taxon>
        <taxon>Thermomonosporaceae</taxon>
        <taxon>Actinomadura</taxon>
    </lineage>
</organism>
<keyword evidence="3" id="KW-1185">Reference proteome</keyword>
<feature type="domain" description="Transcription regulator PadR N-terminal" evidence="1">
    <location>
        <begin position="24"/>
        <end position="100"/>
    </location>
</feature>
<dbReference type="EMBL" id="BAAATD010000016">
    <property type="protein sequence ID" value="GAA2632085.1"/>
    <property type="molecule type" value="Genomic_DNA"/>
</dbReference>
<name>A0ABN3QPR5_9ACTN</name>
<accession>A0ABN3QPR5</accession>
<dbReference type="Gene3D" id="1.10.10.10">
    <property type="entry name" value="Winged helix-like DNA-binding domain superfamily/Winged helix DNA-binding domain"/>
    <property type="match status" value="1"/>
</dbReference>
<dbReference type="InterPro" id="IPR005149">
    <property type="entry name" value="Tscrpt_reg_PadR_N"/>
</dbReference>
<comment type="caution">
    <text evidence="2">The sequence shown here is derived from an EMBL/GenBank/DDBJ whole genome shotgun (WGS) entry which is preliminary data.</text>
</comment>
<protein>
    <submittedName>
        <fullName evidence="2">PadR family transcriptional regulator</fullName>
    </submittedName>
</protein>
<sequence>MTNMLNDYAERMPAPRRSVLALAVLSMLTEEPMHPYRMQVLIKERRKDAVVNVSQRNSVYQTIQRLVRDGLVETAATERAENRPERTTYRITDAGRTTLTEWLRTMLSTPAQEYAEFPAALSFLPNLAPRDATVMLTARAARLEERLAALDAETTQISEFLPRLFAIESEYQRQVVATELAYVRSLIEDLRAERITWPFVDGAPVWRG</sequence>
<dbReference type="Pfam" id="PF03551">
    <property type="entry name" value="PadR"/>
    <property type="match status" value="1"/>
</dbReference>
<dbReference type="PANTHER" id="PTHR43252:SF6">
    <property type="entry name" value="NEGATIVE TRANSCRIPTION REGULATOR PADR"/>
    <property type="match status" value="1"/>
</dbReference>
<dbReference type="SUPFAM" id="SSF46785">
    <property type="entry name" value="Winged helix' DNA-binding domain"/>
    <property type="match status" value="1"/>
</dbReference>
<dbReference type="InterPro" id="IPR036388">
    <property type="entry name" value="WH-like_DNA-bd_sf"/>
</dbReference>
<evidence type="ECO:0000313" key="3">
    <source>
        <dbReference type="Proteomes" id="UP001501509"/>
    </source>
</evidence>
<proteinExistence type="predicted"/>
<reference evidence="2 3" key="1">
    <citation type="journal article" date="2019" name="Int. J. Syst. Evol. Microbiol.">
        <title>The Global Catalogue of Microorganisms (GCM) 10K type strain sequencing project: providing services to taxonomists for standard genome sequencing and annotation.</title>
        <authorList>
            <consortium name="The Broad Institute Genomics Platform"/>
            <consortium name="The Broad Institute Genome Sequencing Center for Infectious Disease"/>
            <person name="Wu L."/>
            <person name="Ma J."/>
        </authorList>
    </citation>
    <scope>NUCLEOTIDE SEQUENCE [LARGE SCALE GENOMIC DNA]</scope>
    <source>
        <strain evidence="2 3">JCM 6833</strain>
    </source>
</reference>
<evidence type="ECO:0000313" key="2">
    <source>
        <dbReference type="EMBL" id="GAA2632085.1"/>
    </source>
</evidence>
<dbReference type="PANTHER" id="PTHR43252">
    <property type="entry name" value="TRANSCRIPTIONAL REGULATOR YQJI"/>
    <property type="match status" value="1"/>
</dbReference>
<evidence type="ECO:0000259" key="1">
    <source>
        <dbReference type="Pfam" id="PF03551"/>
    </source>
</evidence>
<dbReference type="Proteomes" id="UP001501509">
    <property type="component" value="Unassembled WGS sequence"/>
</dbReference>